<accession>A0A1D6JJC3</accession>
<dbReference type="EMBL" id="CM007647">
    <property type="protein sequence ID" value="ONL92447.1"/>
    <property type="molecule type" value="Genomic_DNA"/>
</dbReference>
<organism evidence="1">
    <name type="scientific">Zea mays</name>
    <name type="common">Maize</name>
    <dbReference type="NCBI Taxonomy" id="4577"/>
    <lineage>
        <taxon>Eukaryota</taxon>
        <taxon>Viridiplantae</taxon>
        <taxon>Streptophyta</taxon>
        <taxon>Embryophyta</taxon>
        <taxon>Tracheophyta</taxon>
        <taxon>Spermatophyta</taxon>
        <taxon>Magnoliopsida</taxon>
        <taxon>Liliopsida</taxon>
        <taxon>Poales</taxon>
        <taxon>Poaceae</taxon>
        <taxon>PACMAD clade</taxon>
        <taxon>Panicoideae</taxon>
        <taxon>Andropogonodae</taxon>
        <taxon>Andropogoneae</taxon>
        <taxon>Tripsacinae</taxon>
        <taxon>Zea</taxon>
    </lineage>
</organism>
<proteinExistence type="predicted"/>
<dbReference type="ExpressionAtlas" id="A0A1D6JJC3">
    <property type="expression patterns" value="baseline and differential"/>
</dbReference>
<evidence type="ECO:0000313" key="1">
    <source>
        <dbReference type="EMBL" id="ONL92447.1"/>
    </source>
</evidence>
<protein>
    <submittedName>
        <fullName evidence="1">Uncharacterized protein</fullName>
    </submittedName>
</protein>
<name>A0A1D6JJC3_MAIZE</name>
<sequence>MPMGCRVRQWIFRNTTSVAIFCILHCFGYCGSFTRGGHYLIELSKYTSRYDVLLSHYTVLIKFNGMLFFAYIFVTLMQSVCCWYVKYVLPYISCINKHPTIEAI</sequence>
<gene>
    <name evidence="1" type="ORF">ZEAMMB73_Zm00001d027257</name>
</gene>
<dbReference type="AlphaFoldDB" id="A0A1D6JJC3"/>
<reference evidence="1" key="1">
    <citation type="submission" date="2015-12" db="EMBL/GenBank/DDBJ databases">
        <title>Update maize B73 reference genome by single molecule sequencing technologies.</title>
        <authorList>
            <consortium name="Maize Genome Sequencing Project"/>
            <person name="Ware D."/>
        </authorList>
    </citation>
    <scope>NUCLEOTIDE SEQUENCE [LARGE SCALE GENOMIC DNA]</scope>
    <source>
        <tissue evidence="1">Seedling</tissue>
    </source>
</reference>